<feature type="domain" description="EF-hand" evidence="2">
    <location>
        <begin position="21"/>
        <end position="56"/>
    </location>
</feature>
<dbReference type="AlphaFoldDB" id="A0A1S3JV64"/>
<gene>
    <name evidence="4 5" type="primary">LOC106176402</name>
</gene>
<dbReference type="InterPro" id="IPR002048">
    <property type="entry name" value="EF_hand_dom"/>
</dbReference>
<evidence type="ECO:0000313" key="5">
    <source>
        <dbReference type="RefSeq" id="XP_013414245.1"/>
    </source>
</evidence>
<dbReference type="SUPFAM" id="SSF47473">
    <property type="entry name" value="EF-hand"/>
    <property type="match status" value="1"/>
</dbReference>
<dbReference type="KEGG" id="lak:106176402"/>
<keyword evidence="1" id="KW-0106">Calcium</keyword>
<evidence type="ECO:0000313" key="3">
    <source>
        <dbReference type="Proteomes" id="UP000085678"/>
    </source>
</evidence>
<dbReference type="RefSeq" id="XP_013414228.1">
    <property type="nucleotide sequence ID" value="XM_013558774.2"/>
</dbReference>
<dbReference type="PROSITE" id="PS00018">
    <property type="entry name" value="EF_HAND_1"/>
    <property type="match status" value="2"/>
</dbReference>
<dbReference type="OrthoDB" id="427950at2759"/>
<proteinExistence type="predicted"/>
<dbReference type="InterPro" id="IPR011992">
    <property type="entry name" value="EF-hand-dom_pair"/>
</dbReference>
<organism evidence="3 4">
    <name type="scientific">Lingula anatina</name>
    <name type="common">Brachiopod</name>
    <name type="synonym">Lingula unguis</name>
    <dbReference type="NCBI Taxonomy" id="7574"/>
    <lineage>
        <taxon>Eukaryota</taxon>
        <taxon>Metazoa</taxon>
        <taxon>Spiralia</taxon>
        <taxon>Lophotrochozoa</taxon>
        <taxon>Brachiopoda</taxon>
        <taxon>Linguliformea</taxon>
        <taxon>Lingulata</taxon>
        <taxon>Lingulida</taxon>
        <taxon>Linguloidea</taxon>
        <taxon>Lingulidae</taxon>
        <taxon>Lingula</taxon>
    </lineage>
</organism>
<sequence>MEQTDLLKLVRSYPEVKGSEIWRKKMKTLFDRCDADGNKYLSKEDFIQMAKRDVEFNSLNEGDPKAKEVLEARLSAWRNAVLRGQGNPDTDRVTKEDFVQNILCAVNTPWREQYPVLARALFNAVDMNSDGIISQREHAGFFFAYRIPVELSPAAFDALDTNKDGKISLEEFSRAFIDFFLGEDPSSPHNTFYGPLVD</sequence>
<dbReference type="Proteomes" id="UP000085678">
    <property type="component" value="Unplaced"/>
</dbReference>
<feature type="domain" description="EF-hand" evidence="2">
    <location>
        <begin position="147"/>
        <end position="182"/>
    </location>
</feature>
<evidence type="ECO:0000313" key="4">
    <source>
        <dbReference type="RefSeq" id="XP_013414228.1"/>
    </source>
</evidence>
<dbReference type="SMART" id="SM00054">
    <property type="entry name" value="EFh"/>
    <property type="match status" value="3"/>
</dbReference>
<dbReference type="CDD" id="cd00051">
    <property type="entry name" value="EFh"/>
    <property type="match status" value="1"/>
</dbReference>
<evidence type="ECO:0000259" key="2">
    <source>
        <dbReference type="PROSITE" id="PS50222"/>
    </source>
</evidence>
<dbReference type="RefSeq" id="XP_013414245.1">
    <property type="nucleotide sequence ID" value="XM_013558791.2"/>
</dbReference>
<dbReference type="Pfam" id="PF13202">
    <property type="entry name" value="EF-hand_5"/>
    <property type="match status" value="2"/>
</dbReference>
<dbReference type="GO" id="GO:0005509">
    <property type="term" value="F:calcium ion binding"/>
    <property type="evidence" value="ECO:0007669"/>
    <property type="project" value="InterPro"/>
</dbReference>
<reference evidence="4 5" key="1">
    <citation type="submission" date="2025-04" db="UniProtKB">
        <authorList>
            <consortium name="RefSeq"/>
        </authorList>
    </citation>
    <scope>IDENTIFICATION</scope>
    <source>
        <tissue evidence="4 5">Gonads</tissue>
    </source>
</reference>
<dbReference type="Gene3D" id="1.10.238.10">
    <property type="entry name" value="EF-hand"/>
    <property type="match status" value="1"/>
</dbReference>
<dbReference type="PROSITE" id="PS50222">
    <property type="entry name" value="EF_HAND_2"/>
    <property type="match status" value="2"/>
</dbReference>
<name>A0A1S3JV64_LINAN</name>
<protein>
    <submittedName>
        <fullName evidence="4">Sarcoplasmic calcium-binding protein isoform X1</fullName>
    </submittedName>
    <submittedName>
        <fullName evidence="5">Sarcoplasmic calcium-binding protein isoform X3</fullName>
    </submittedName>
</protein>
<accession>A0A1S3JV64</accession>
<keyword evidence="3" id="KW-1185">Reference proteome</keyword>
<evidence type="ECO:0000256" key="1">
    <source>
        <dbReference type="ARBA" id="ARBA00022837"/>
    </source>
</evidence>
<dbReference type="GeneID" id="106176402"/>
<dbReference type="InterPro" id="IPR018247">
    <property type="entry name" value="EF_Hand_1_Ca_BS"/>
</dbReference>